<feature type="region of interest" description="Disordered" evidence="1">
    <location>
        <begin position="138"/>
        <end position="173"/>
    </location>
</feature>
<keyword evidence="3" id="KW-1185">Reference proteome</keyword>
<organism evidence="2 3">
    <name type="scientific">Nocardia cerradoensis</name>
    <dbReference type="NCBI Taxonomy" id="85688"/>
    <lineage>
        <taxon>Bacteria</taxon>
        <taxon>Bacillati</taxon>
        <taxon>Actinomycetota</taxon>
        <taxon>Actinomycetes</taxon>
        <taxon>Mycobacteriales</taxon>
        <taxon>Nocardiaceae</taxon>
        <taxon>Nocardia</taxon>
    </lineage>
</organism>
<dbReference type="AlphaFoldDB" id="A0A231GYP2"/>
<protein>
    <submittedName>
        <fullName evidence="2">Uncharacterized protein</fullName>
    </submittedName>
</protein>
<evidence type="ECO:0000313" key="3">
    <source>
        <dbReference type="Proteomes" id="UP000215506"/>
    </source>
</evidence>
<dbReference type="Proteomes" id="UP000215506">
    <property type="component" value="Unassembled WGS sequence"/>
</dbReference>
<evidence type="ECO:0000256" key="1">
    <source>
        <dbReference type="SAM" id="MobiDB-lite"/>
    </source>
</evidence>
<feature type="compositionally biased region" description="Polar residues" evidence="1">
    <location>
        <begin position="212"/>
        <end position="234"/>
    </location>
</feature>
<evidence type="ECO:0000313" key="2">
    <source>
        <dbReference type="EMBL" id="OXR41718.1"/>
    </source>
</evidence>
<feature type="region of interest" description="Disordered" evidence="1">
    <location>
        <begin position="212"/>
        <end position="241"/>
    </location>
</feature>
<dbReference type="EMBL" id="NGAF01000017">
    <property type="protein sequence ID" value="OXR41718.1"/>
    <property type="molecule type" value="Genomic_DNA"/>
</dbReference>
<accession>A0A231GYP2</accession>
<comment type="caution">
    <text evidence="2">The sequence shown here is derived from an EMBL/GenBank/DDBJ whole genome shotgun (WGS) entry which is preliminary data.</text>
</comment>
<reference evidence="2 3" key="1">
    <citation type="submission" date="2017-07" db="EMBL/GenBank/DDBJ databases">
        <title>First draft Genome Sequence of Nocardia cerradoensis isolated from human infection.</title>
        <authorList>
            <person name="Carrasco G."/>
        </authorList>
    </citation>
    <scope>NUCLEOTIDE SEQUENCE [LARGE SCALE GENOMIC DNA]</scope>
    <source>
        <strain evidence="2 3">CNM20130759</strain>
    </source>
</reference>
<proteinExistence type="predicted"/>
<gene>
    <name evidence="2" type="ORF">B7C42_06060</name>
</gene>
<name>A0A231GYP2_9NOCA</name>
<sequence>MARPSSPSSWVIGRRASVIAECAARRFAASREKRVSRSSVNCGPDPVRSLAISTTPLGWYSAGIAAIRPSAVARSKYASNSRKDAVSPRCHSDVENLVTAIRTPARRSDDRTFVKLSRERCAVFTSATKARATAFNSGSTAAPVPRKPSTVCSPPCSSSAKTARTDRASSTGTSATNSMAALIVGGRRLGDSAAARVKYLENEKGLARSMYRSSTSRSCCSVNVTSPCISSENSPIRPDRK</sequence>